<evidence type="ECO:0000256" key="4">
    <source>
        <dbReference type="ARBA" id="ARBA00022692"/>
    </source>
</evidence>
<accession>B3RSD8</accession>
<sequence>MAGSTGLNFNNYESILQSRKEKNSNVDDEQPELDDIEQAQANILEDVAPRRKDIEFQEKKNQLTLGIAVRLISRCIDETISHPLIVLRRQCQVNHRSTGYCLTPFSVLPTLMGIQRHQGFATLWKGFGSTFIVRGLVISTETLITETVPLSIKPNQGLMKFPTHTILKSLSFMIVTPFYATSLLETLKCNFGNGNSNVMNLNCLVSGFNRIIGRNLPRTTRLLPLWKLAIPTVGYHILHYTLTSLIELITIRIYRDSKKSESFESSQPEDDEDTDQPHTMTETFFPELAAHFFGNMVSDIVLYPLETIMHRLLMQGTRTIIDNTDAGVGVVPLDTSYDGVLDCYTSMINEEGTCSLYKGIGAVTVQYICSYAILRSTKYIFQRFSNYFEYRRPRNLHSS</sequence>
<proteinExistence type="inferred from homology"/>
<evidence type="ECO:0000256" key="5">
    <source>
        <dbReference type="ARBA" id="ARBA00022737"/>
    </source>
</evidence>
<dbReference type="Proteomes" id="UP000009022">
    <property type="component" value="Unassembled WGS sequence"/>
</dbReference>
<keyword evidence="5" id="KW-0677">Repeat</keyword>
<keyword evidence="9 10" id="KW-0472">Membrane</keyword>
<keyword evidence="3 11" id="KW-0813">Transport</keyword>
<dbReference type="PROSITE" id="PS50920">
    <property type="entry name" value="SOLCAR"/>
    <property type="match status" value="1"/>
</dbReference>
<dbReference type="CTD" id="6752248"/>
<dbReference type="InterPro" id="IPR039158">
    <property type="entry name" value="SLC25A46"/>
</dbReference>
<dbReference type="OMA" id="RQCQVNH"/>
<dbReference type="PhylomeDB" id="B3RSD8"/>
<dbReference type="Pfam" id="PF00153">
    <property type="entry name" value="Mito_carr"/>
    <property type="match status" value="2"/>
</dbReference>
<dbReference type="FunCoup" id="B3RSD8">
    <property type="interactions" value="1365"/>
</dbReference>
<dbReference type="HOGENOM" id="CLU_047010_0_0_1"/>
<dbReference type="GO" id="GO:0005741">
    <property type="term" value="C:mitochondrial outer membrane"/>
    <property type="evidence" value="ECO:0000318"/>
    <property type="project" value="GO_Central"/>
</dbReference>
<dbReference type="PANTHER" id="PTHR21252">
    <property type="entry name" value="TB1 PROTEIN-RELATED"/>
    <property type="match status" value="1"/>
</dbReference>
<evidence type="ECO:0008006" key="15">
    <source>
        <dbReference type="Google" id="ProtNLM"/>
    </source>
</evidence>
<evidence type="ECO:0000256" key="3">
    <source>
        <dbReference type="ARBA" id="ARBA00022448"/>
    </source>
</evidence>
<evidence type="ECO:0000313" key="13">
    <source>
        <dbReference type="EMBL" id="EDV26497.1"/>
    </source>
</evidence>
<feature type="region of interest" description="Disordered" evidence="12">
    <location>
        <begin position="260"/>
        <end position="279"/>
    </location>
</feature>
<dbReference type="EMBL" id="DS985243">
    <property type="protein sequence ID" value="EDV26497.1"/>
    <property type="molecule type" value="Genomic_DNA"/>
</dbReference>
<dbReference type="KEGG" id="tad:TRIADDRAFT_54562"/>
<keyword evidence="14" id="KW-1185">Reference proteome</keyword>
<evidence type="ECO:0000256" key="9">
    <source>
        <dbReference type="ARBA" id="ARBA00023136"/>
    </source>
</evidence>
<dbReference type="eggNOG" id="KOG2954">
    <property type="taxonomic scope" value="Eukaryota"/>
</dbReference>
<reference evidence="13 14" key="1">
    <citation type="journal article" date="2008" name="Nature">
        <title>The Trichoplax genome and the nature of placozoans.</title>
        <authorList>
            <person name="Srivastava M."/>
            <person name="Begovic E."/>
            <person name="Chapman J."/>
            <person name="Putnam N.H."/>
            <person name="Hellsten U."/>
            <person name="Kawashima T."/>
            <person name="Kuo A."/>
            <person name="Mitros T."/>
            <person name="Salamov A."/>
            <person name="Carpenter M.L."/>
            <person name="Signorovitch A.Y."/>
            <person name="Moreno M.A."/>
            <person name="Kamm K."/>
            <person name="Grimwood J."/>
            <person name="Schmutz J."/>
            <person name="Shapiro H."/>
            <person name="Grigoriev I.V."/>
            <person name="Buss L.W."/>
            <person name="Schierwater B."/>
            <person name="Dellaporta S.L."/>
            <person name="Rokhsar D.S."/>
        </authorList>
    </citation>
    <scope>NUCLEOTIDE SEQUENCE [LARGE SCALE GENOMIC DNA]</scope>
    <source>
        <strain evidence="13 14">Grell-BS-1999</strain>
    </source>
</reference>
<dbReference type="GeneID" id="6752248"/>
<gene>
    <name evidence="13" type="ORF">TRIADDRAFT_54562</name>
</gene>
<comment type="similarity">
    <text evidence="2 11">Belongs to the mitochondrial carrier (TC 2.A.29) family.</text>
</comment>
<evidence type="ECO:0000256" key="2">
    <source>
        <dbReference type="ARBA" id="ARBA00006375"/>
    </source>
</evidence>
<dbReference type="OrthoDB" id="2403262at2759"/>
<evidence type="ECO:0000256" key="8">
    <source>
        <dbReference type="ARBA" id="ARBA00023128"/>
    </source>
</evidence>
<name>B3RSD8_TRIAD</name>
<dbReference type="InterPro" id="IPR023395">
    <property type="entry name" value="MCP_dom_sf"/>
</dbReference>
<evidence type="ECO:0000256" key="7">
    <source>
        <dbReference type="ARBA" id="ARBA00022989"/>
    </source>
</evidence>
<dbReference type="InParanoid" id="B3RSD8"/>
<dbReference type="GO" id="GO:0000266">
    <property type="term" value="P:mitochondrial fission"/>
    <property type="evidence" value="ECO:0000318"/>
    <property type="project" value="GO_Central"/>
</dbReference>
<evidence type="ECO:0000256" key="12">
    <source>
        <dbReference type="SAM" id="MobiDB-lite"/>
    </source>
</evidence>
<dbReference type="InterPro" id="IPR018108">
    <property type="entry name" value="MCP_transmembrane"/>
</dbReference>
<keyword evidence="8" id="KW-0496">Mitochondrion</keyword>
<protein>
    <recommendedName>
        <fullName evidence="15">Solute carrier family 25 member 46</fullName>
    </recommendedName>
</protein>
<evidence type="ECO:0000313" key="14">
    <source>
        <dbReference type="Proteomes" id="UP000009022"/>
    </source>
</evidence>
<feature type="repeat" description="Solcar" evidence="10">
    <location>
        <begin position="282"/>
        <end position="384"/>
    </location>
</feature>
<keyword evidence="6" id="KW-1000">Mitochondrion outer membrane</keyword>
<dbReference type="SUPFAM" id="SSF103506">
    <property type="entry name" value="Mitochondrial carrier"/>
    <property type="match status" value="1"/>
</dbReference>
<organism evidence="13 14">
    <name type="scientific">Trichoplax adhaerens</name>
    <name type="common">Trichoplax reptans</name>
    <dbReference type="NCBI Taxonomy" id="10228"/>
    <lineage>
        <taxon>Eukaryota</taxon>
        <taxon>Metazoa</taxon>
        <taxon>Placozoa</taxon>
        <taxon>Uniplacotomia</taxon>
        <taxon>Trichoplacea</taxon>
        <taxon>Trichoplacidae</taxon>
        <taxon>Trichoplax</taxon>
    </lineage>
</organism>
<dbReference type="AlphaFoldDB" id="B3RSD8"/>
<dbReference type="RefSeq" id="XP_002110493.1">
    <property type="nucleotide sequence ID" value="XM_002110457.1"/>
</dbReference>
<evidence type="ECO:0000256" key="1">
    <source>
        <dbReference type="ARBA" id="ARBA00004374"/>
    </source>
</evidence>
<keyword evidence="4 10" id="KW-0812">Transmembrane</keyword>
<keyword evidence="7" id="KW-1133">Transmembrane helix</keyword>
<dbReference type="PANTHER" id="PTHR21252:SF2">
    <property type="entry name" value="MITOCHONDRIAL OUTER MEMBRANE PROTEIN SLC25A46"/>
    <property type="match status" value="1"/>
</dbReference>
<evidence type="ECO:0000256" key="6">
    <source>
        <dbReference type="ARBA" id="ARBA00022787"/>
    </source>
</evidence>
<dbReference type="Gene3D" id="1.50.40.10">
    <property type="entry name" value="Mitochondrial carrier domain"/>
    <property type="match status" value="2"/>
</dbReference>
<comment type="subcellular location">
    <subcellularLocation>
        <location evidence="1">Mitochondrion outer membrane</location>
        <topology evidence="1">Multi-pass membrane protein</topology>
    </subcellularLocation>
</comment>
<evidence type="ECO:0000256" key="10">
    <source>
        <dbReference type="PROSITE-ProRule" id="PRU00282"/>
    </source>
</evidence>
<evidence type="ECO:0000256" key="11">
    <source>
        <dbReference type="RuleBase" id="RU000488"/>
    </source>
</evidence>
<dbReference type="GO" id="GO:0090149">
    <property type="term" value="P:mitochondrial membrane fission"/>
    <property type="evidence" value="ECO:0007669"/>
    <property type="project" value="InterPro"/>
</dbReference>